<reference evidence="1 2" key="1">
    <citation type="submission" date="2017-07" db="EMBL/GenBank/DDBJ databases">
        <title>Flavobacterium cyanobacteriorum sp. nov., isolated from cyanobacterial aggregates in a eutrophic lake.</title>
        <authorList>
            <person name="Cai H."/>
        </authorList>
    </citation>
    <scope>NUCLEOTIDE SEQUENCE [LARGE SCALE GENOMIC DNA]</scope>
    <source>
        <strain evidence="1 2">TH167</strain>
    </source>
</reference>
<keyword evidence="2" id="KW-1185">Reference proteome</keyword>
<proteinExistence type="predicted"/>
<accession>A0A256AG91</accession>
<dbReference type="AlphaFoldDB" id="A0A256AG91"/>
<dbReference type="Proteomes" id="UP000216035">
    <property type="component" value="Unassembled WGS sequence"/>
</dbReference>
<comment type="caution">
    <text evidence="1">The sequence shown here is derived from an EMBL/GenBank/DDBJ whole genome shotgun (WGS) entry which is preliminary data.</text>
</comment>
<dbReference type="EMBL" id="NOXX01000010">
    <property type="protein sequence ID" value="OYQ52215.1"/>
    <property type="molecule type" value="Genomic_DNA"/>
</dbReference>
<sequence>MKVIDTNLSAYFFSSFGKTPEMFSESSSNTSVTKSSLSIFFKLYPRFFSLFFFFGTALKAQKKFTATAQNNFSSNIFWSSLSKHVTLHGSTSLLWYFKTHAMRIIFFREMLMVANFLTPKLSNLNTKKQNESLGIKIASFYNDFSAYRFQITPYKYTEYSFNQLNY</sequence>
<name>A0A256AG91_9FLAO</name>
<dbReference type="RefSeq" id="WP_094484764.1">
    <property type="nucleotide sequence ID" value="NZ_NOXX01000010.1"/>
</dbReference>
<organism evidence="1 2">
    <name type="scientific">Flavobacterium aurantiibacter</name>
    <dbReference type="NCBI Taxonomy" id="2023067"/>
    <lineage>
        <taxon>Bacteria</taxon>
        <taxon>Pseudomonadati</taxon>
        <taxon>Bacteroidota</taxon>
        <taxon>Flavobacteriia</taxon>
        <taxon>Flavobacteriales</taxon>
        <taxon>Flavobacteriaceae</taxon>
        <taxon>Flavobacterium</taxon>
    </lineage>
</organism>
<protein>
    <submittedName>
        <fullName evidence="1">Uncharacterized protein</fullName>
    </submittedName>
</protein>
<evidence type="ECO:0000313" key="2">
    <source>
        <dbReference type="Proteomes" id="UP000216035"/>
    </source>
</evidence>
<evidence type="ECO:0000313" key="1">
    <source>
        <dbReference type="EMBL" id="OYQ52215.1"/>
    </source>
</evidence>
<gene>
    <name evidence="1" type="ORF">CHX27_00080</name>
</gene>